<dbReference type="InterPro" id="IPR009645">
    <property type="entry name" value="GguC"/>
</dbReference>
<dbReference type="RefSeq" id="WP_186745046.1">
    <property type="nucleotide sequence ID" value="NZ_CP060394.1"/>
</dbReference>
<dbReference type="EMBL" id="CP060394">
    <property type="protein sequence ID" value="QNI33544.1"/>
    <property type="molecule type" value="Genomic_DNA"/>
</dbReference>
<name>A0A7G8BLX4_9BACT</name>
<evidence type="ECO:0000313" key="2">
    <source>
        <dbReference type="Proteomes" id="UP000515312"/>
    </source>
</evidence>
<dbReference type="KEGG" id="adin:H7849_06245"/>
<organism evidence="1 2">
    <name type="scientific">Alloacidobacterium dinghuense</name>
    <dbReference type="NCBI Taxonomy" id="2763107"/>
    <lineage>
        <taxon>Bacteria</taxon>
        <taxon>Pseudomonadati</taxon>
        <taxon>Acidobacteriota</taxon>
        <taxon>Terriglobia</taxon>
        <taxon>Terriglobales</taxon>
        <taxon>Acidobacteriaceae</taxon>
        <taxon>Alloacidobacterium</taxon>
    </lineage>
</organism>
<sequence length="333" mass="37300">MRLVQLTHHKERLVALVDGEALHPLPEYHSIYQLAFTAIRGERTIPDIVHDAKANSALSYDAVYEGSSPWRLLPSFDHPEDSAHLTVSGTGLTHKASAENRAAMHKNETAVVTDSMRMYQLGMEGGHPAQGKIGVRPEWFYKGDGSVLRAHGEELVAPPYGDDGGEEPEIAGIYVIDLDGQPFRVGLTVGNEFADHVMERKNYLYLAPSKLRECSIGPELWVDCEPFSDIDGTVTIERQKETVWKAKIYSGENNMCHSVANLEHHHFKYALHRRPGDAHIHFFGADAFSFGDNVRLQDGDVMEISFPAFGRPLRNTLRISGDQDQFVRVKRLD</sequence>
<dbReference type="SUPFAM" id="SSF56529">
    <property type="entry name" value="FAH"/>
    <property type="match status" value="1"/>
</dbReference>
<dbReference type="GO" id="GO:0003824">
    <property type="term" value="F:catalytic activity"/>
    <property type="evidence" value="ECO:0007669"/>
    <property type="project" value="InterPro"/>
</dbReference>
<protein>
    <submittedName>
        <fullName evidence="1">GguC protein</fullName>
    </submittedName>
</protein>
<dbReference type="InterPro" id="IPR036663">
    <property type="entry name" value="Fumarylacetoacetase_C_sf"/>
</dbReference>
<dbReference type="NCBIfam" id="NF040903">
    <property type="entry name" value="GguC"/>
    <property type="match status" value="1"/>
</dbReference>
<keyword evidence="2" id="KW-1185">Reference proteome</keyword>
<dbReference type="AlphaFoldDB" id="A0A7G8BLX4"/>
<reference evidence="1 2" key="1">
    <citation type="submission" date="2020-08" db="EMBL/GenBank/DDBJ databases">
        <title>Edaphobacter telluris sp. nov. and Acidobacterium dinghuensis sp. nov., two acidobacteria isolated from forest soil.</title>
        <authorList>
            <person name="Fu J."/>
            <person name="Qiu L."/>
        </authorList>
    </citation>
    <scope>NUCLEOTIDE SEQUENCE [LARGE SCALE GENOMIC DNA]</scope>
    <source>
        <strain evidence="1">4Y35</strain>
    </source>
</reference>
<dbReference type="PIRSF" id="PIRSF033905">
    <property type="entry name" value="UCP033905"/>
    <property type="match status" value="1"/>
</dbReference>
<dbReference type="Gene3D" id="3.90.850.10">
    <property type="entry name" value="Fumarylacetoacetase-like, C-terminal domain"/>
    <property type="match status" value="1"/>
</dbReference>
<dbReference type="Proteomes" id="UP000515312">
    <property type="component" value="Chromosome"/>
</dbReference>
<proteinExistence type="predicted"/>
<accession>A0A7G8BLX4</accession>
<gene>
    <name evidence="1" type="ORF">H7849_06245</name>
</gene>
<evidence type="ECO:0000313" key="1">
    <source>
        <dbReference type="EMBL" id="QNI33544.1"/>
    </source>
</evidence>